<feature type="transmembrane region" description="Helical" evidence="1">
    <location>
        <begin position="372"/>
        <end position="391"/>
    </location>
</feature>
<dbReference type="RefSeq" id="WP_129985546.1">
    <property type="nucleotide sequence ID" value="NZ_SDPU01000011.1"/>
</dbReference>
<keyword evidence="1" id="KW-0812">Transmembrane</keyword>
<gene>
    <name evidence="2" type="ORF">ETU37_03750</name>
</gene>
<evidence type="ECO:0000256" key="1">
    <source>
        <dbReference type="SAM" id="Phobius"/>
    </source>
</evidence>
<feature type="transmembrane region" description="Helical" evidence="1">
    <location>
        <begin position="226"/>
        <end position="250"/>
    </location>
</feature>
<feature type="transmembrane region" description="Helical" evidence="1">
    <location>
        <begin position="339"/>
        <end position="366"/>
    </location>
</feature>
<protein>
    <recommendedName>
        <fullName evidence="4">Glycosyltransferase RgtA/B/C/D-like domain-containing protein</fullName>
    </recommendedName>
</protein>
<evidence type="ECO:0008006" key="4">
    <source>
        <dbReference type="Google" id="ProtNLM"/>
    </source>
</evidence>
<accession>A0A4Q5J6P5</accession>
<reference evidence="2 3" key="1">
    <citation type="submission" date="2019-01" db="EMBL/GenBank/DDBJ databases">
        <title>Nocardioides guangzhouensis sp. nov., an actinobacterium isolated from soil.</title>
        <authorList>
            <person name="Fu Y."/>
            <person name="Cai Y."/>
            <person name="Lin Z."/>
            <person name="Chen P."/>
        </authorList>
    </citation>
    <scope>NUCLEOTIDE SEQUENCE [LARGE SCALE GENOMIC DNA]</scope>
    <source>
        <strain evidence="2 3">NBRC 105384</strain>
    </source>
</reference>
<name>A0A4Q5J6P5_9ACTN</name>
<dbReference type="OrthoDB" id="5242248at2"/>
<dbReference type="EMBL" id="SDPU01000011">
    <property type="protein sequence ID" value="RYU14332.1"/>
    <property type="molecule type" value="Genomic_DNA"/>
</dbReference>
<feature type="transmembrane region" description="Helical" evidence="1">
    <location>
        <begin position="91"/>
        <end position="109"/>
    </location>
</feature>
<feature type="transmembrane region" description="Helical" evidence="1">
    <location>
        <begin position="257"/>
        <end position="290"/>
    </location>
</feature>
<feature type="transmembrane region" description="Helical" evidence="1">
    <location>
        <begin position="21"/>
        <end position="41"/>
    </location>
</feature>
<feature type="transmembrane region" description="Helical" evidence="1">
    <location>
        <begin position="155"/>
        <end position="174"/>
    </location>
</feature>
<keyword evidence="1" id="KW-0472">Membrane</keyword>
<evidence type="ECO:0000313" key="2">
    <source>
        <dbReference type="EMBL" id="RYU14332.1"/>
    </source>
</evidence>
<dbReference type="Proteomes" id="UP000291189">
    <property type="component" value="Unassembled WGS sequence"/>
</dbReference>
<evidence type="ECO:0000313" key="3">
    <source>
        <dbReference type="Proteomes" id="UP000291189"/>
    </source>
</evidence>
<sequence>MSQTADRVARLRGSAVDRAARRGLTVALVLMVAAVLVPALAGWNVRVNSFPPLHARWDPRWGVGTVPALALAVLLGHGFAGRARSLRWRTLLLVTFLAGLAWMLSLALVDGISGVGHILGTDYEYLQTARATDDLPATLREYVSRIRYDAAPDNWPVHIAGHPPGALVFFVALVRIGLGSGLAAGVVVVLLAATTAVATLVTVRTLGAEDLARRAAPYLVVGPAAIWQAVSADAMFAAVAAWGLAALAAASTRRSVTWALLAGLLLGYCVMLSYGLPLLGVLALAVMWLGGSWRPLVPAALAALGVVAVFHAFGFSYAEALPAIRDRYFEGVGGRRPAAYWLWGGPAALLFATGPLLGAGLGALAAQAHRRAVGAVAALSGAAVVSVLLATASQMSKAEVERIWLPFVPWLLLSCALLPDRWQRPALAAQAGFALLVQHLLFTGW</sequence>
<dbReference type="AlphaFoldDB" id="A0A4Q5J6P5"/>
<feature type="transmembrane region" description="Helical" evidence="1">
    <location>
        <begin position="61"/>
        <end position="79"/>
    </location>
</feature>
<feature type="transmembrane region" description="Helical" evidence="1">
    <location>
        <begin position="296"/>
        <end position="318"/>
    </location>
</feature>
<feature type="transmembrane region" description="Helical" evidence="1">
    <location>
        <begin position="181"/>
        <end position="206"/>
    </location>
</feature>
<proteinExistence type="predicted"/>
<keyword evidence="3" id="KW-1185">Reference proteome</keyword>
<comment type="caution">
    <text evidence="2">The sequence shown here is derived from an EMBL/GenBank/DDBJ whole genome shotgun (WGS) entry which is preliminary data.</text>
</comment>
<organism evidence="2 3">
    <name type="scientific">Nocardioides iriomotensis</name>
    <dbReference type="NCBI Taxonomy" id="715784"/>
    <lineage>
        <taxon>Bacteria</taxon>
        <taxon>Bacillati</taxon>
        <taxon>Actinomycetota</taxon>
        <taxon>Actinomycetes</taxon>
        <taxon>Propionibacteriales</taxon>
        <taxon>Nocardioidaceae</taxon>
        <taxon>Nocardioides</taxon>
    </lineage>
</organism>
<keyword evidence="1" id="KW-1133">Transmembrane helix</keyword>